<evidence type="ECO:0000256" key="1">
    <source>
        <dbReference type="SAM" id="Phobius"/>
    </source>
</evidence>
<keyword evidence="2" id="KW-0732">Signal</keyword>
<evidence type="ECO:0000313" key="4">
    <source>
        <dbReference type="Proteomes" id="UP001153678"/>
    </source>
</evidence>
<feature type="transmembrane region" description="Helical" evidence="1">
    <location>
        <begin position="728"/>
        <end position="752"/>
    </location>
</feature>
<keyword evidence="4" id="KW-1185">Reference proteome</keyword>
<feature type="chain" id="PRO_5040864808" evidence="2">
    <location>
        <begin position="29"/>
        <end position="889"/>
    </location>
</feature>
<dbReference type="EMBL" id="CAMKVN010001693">
    <property type="protein sequence ID" value="CAI2177542.1"/>
    <property type="molecule type" value="Genomic_DNA"/>
</dbReference>
<feature type="transmembrane region" description="Helical" evidence="1">
    <location>
        <begin position="701"/>
        <end position="722"/>
    </location>
</feature>
<protein>
    <submittedName>
        <fullName evidence="3">18396_t:CDS:1</fullName>
    </submittedName>
</protein>
<organism evidence="3 4">
    <name type="scientific">Funneliformis geosporum</name>
    <dbReference type="NCBI Taxonomy" id="1117311"/>
    <lineage>
        <taxon>Eukaryota</taxon>
        <taxon>Fungi</taxon>
        <taxon>Fungi incertae sedis</taxon>
        <taxon>Mucoromycota</taxon>
        <taxon>Glomeromycotina</taxon>
        <taxon>Glomeromycetes</taxon>
        <taxon>Glomerales</taxon>
        <taxon>Glomeraceae</taxon>
        <taxon>Funneliformis</taxon>
    </lineage>
</organism>
<proteinExistence type="predicted"/>
<gene>
    <name evidence="3" type="ORF">FWILDA_LOCUS8138</name>
</gene>
<dbReference type="AlphaFoldDB" id="A0A9W4SQ44"/>
<comment type="caution">
    <text evidence="3">The sequence shown here is derived from an EMBL/GenBank/DDBJ whole genome shotgun (WGS) entry which is preliminary data.</text>
</comment>
<feature type="signal peptide" evidence="2">
    <location>
        <begin position="1"/>
        <end position="28"/>
    </location>
</feature>
<reference evidence="3" key="1">
    <citation type="submission" date="2022-08" db="EMBL/GenBank/DDBJ databases">
        <authorList>
            <person name="Kallberg Y."/>
            <person name="Tangrot J."/>
            <person name="Rosling A."/>
        </authorList>
    </citation>
    <scope>NUCLEOTIDE SEQUENCE</scope>
    <source>
        <strain evidence="3">Wild A</strain>
    </source>
</reference>
<feature type="transmembrane region" description="Helical" evidence="1">
    <location>
        <begin position="845"/>
        <end position="864"/>
    </location>
</feature>
<sequence>MKLKKKSLLPLSLILILFILLGLDCVCAFTTTVYKDQFTGVNINAIQSYSDGTALLTLSYTDPSRKGILVVRLIHPDGSVIAFEMSLRCDGSGNCPAILYPLGSNYIFVTYKKTEFNVDENTYGIVVDWTGNIITSDISLGLTDIQVSSSLSTAFQPNIDPNVNFLWTNAYKYKNANQISWILFSAPNANGSIDMLSQGTFQISNSTVLMDYKTFSTIEGGFGLAYLTKEPILIPDPRNSLILSSKPQWYIFVTFMQPGSADFSEPTLIYQTSIPFYSIQMNSCFAAKDASGYGCIYFTPMPNGYDYMFISFLSSGSVSIIEQIVDANVTKVEEVMGVTPLPFGGFLSVTVDVSTGDTNFIGHVSQSNGIIETNISLPTQSTKFYGVFPNNTLYVLSSNNDGLTIYMEPLPKFLQEDNGFGNLLIDSVNPPLLSNIGPNLRDLTITFRQDVLLSFKNVSIYQYTTKNPLLRQTFTAQSQYCSLFNDNRTISLQVLSSTFNSPRSSYFVMMNNNFVSSKSQNQPLTGVSEGYWTYTADTATGIFTATSTGLLRLTPEGSIFFNNLDKVDKANFFNEILLELSEIIPINIKRLSTSKRHQPDPKATYQILFPVTIESVNDLSERTVQQVIDDLNILIKNKGISPISFRPFTSYLDSTYGFQPTPNLWEIYKLKLIYVAIVIVILCAIYFVARRKNREGKNFVIVKVTLMLVDLILDIAFVVTSGNDVKGLLLPSILCLTIPIGFNSLVAFILLISEISTNKKFYGWFQAHSKPAAFLTILASTDVEAITLMSSELFGLQIFSAPLSKRSEIWIFWAGFCNIFIEDAPQLIIQILYRRLTVSYDIIPLLTLIMSSILLIINVIGHTYDGIHKCFGHNSNLIPNEKAKKDELE</sequence>
<dbReference type="OrthoDB" id="2403103at2759"/>
<dbReference type="Proteomes" id="UP001153678">
    <property type="component" value="Unassembled WGS sequence"/>
</dbReference>
<keyword evidence="1" id="KW-0472">Membrane</keyword>
<evidence type="ECO:0000313" key="3">
    <source>
        <dbReference type="EMBL" id="CAI2177542.1"/>
    </source>
</evidence>
<name>A0A9W4SQ44_9GLOM</name>
<evidence type="ECO:0000256" key="2">
    <source>
        <dbReference type="SAM" id="SignalP"/>
    </source>
</evidence>
<accession>A0A9W4SQ44</accession>
<keyword evidence="1" id="KW-0812">Transmembrane</keyword>
<feature type="transmembrane region" description="Helical" evidence="1">
    <location>
        <begin position="672"/>
        <end position="689"/>
    </location>
</feature>
<keyword evidence="1" id="KW-1133">Transmembrane helix</keyword>